<dbReference type="PANTHER" id="PTHR45913">
    <property type="entry name" value="EPM2A-INTERACTING PROTEIN 1"/>
    <property type="match status" value="1"/>
</dbReference>
<proteinExistence type="predicted"/>
<protein>
    <recommendedName>
        <fullName evidence="1">HAT C-terminal dimerisation domain-containing protein</fullName>
    </recommendedName>
</protein>
<organism evidence="2 3">
    <name type="scientific">Chilo suppressalis</name>
    <name type="common">Asiatic rice borer moth</name>
    <dbReference type="NCBI Taxonomy" id="168631"/>
    <lineage>
        <taxon>Eukaryota</taxon>
        <taxon>Metazoa</taxon>
        <taxon>Ecdysozoa</taxon>
        <taxon>Arthropoda</taxon>
        <taxon>Hexapoda</taxon>
        <taxon>Insecta</taxon>
        <taxon>Pterygota</taxon>
        <taxon>Neoptera</taxon>
        <taxon>Endopterygota</taxon>
        <taxon>Lepidoptera</taxon>
        <taxon>Glossata</taxon>
        <taxon>Ditrysia</taxon>
        <taxon>Pyraloidea</taxon>
        <taxon>Crambidae</taxon>
        <taxon>Crambinae</taxon>
        <taxon>Chilo</taxon>
    </lineage>
</organism>
<keyword evidence="3" id="KW-1185">Reference proteome</keyword>
<evidence type="ECO:0000259" key="1">
    <source>
        <dbReference type="Pfam" id="PF05699"/>
    </source>
</evidence>
<evidence type="ECO:0000313" key="3">
    <source>
        <dbReference type="Proteomes" id="UP001153292"/>
    </source>
</evidence>
<dbReference type="SUPFAM" id="SSF53098">
    <property type="entry name" value="Ribonuclease H-like"/>
    <property type="match status" value="1"/>
</dbReference>
<feature type="domain" description="HAT C-terminal dimerisation" evidence="1">
    <location>
        <begin position="348"/>
        <end position="398"/>
    </location>
</feature>
<accession>A0ABN8AP58</accession>
<dbReference type="PANTHER" id="PTHR45913:SF21">
    <property type="entry name" value="DUF4371 DOMAIN-CONTAINING PROTEIN"/>
    <property type="match status" value="1"/>
</dbReference>
<name>A0ABN8AP58_CHISP</name>
<gene>
    <name evidence="2" type="ORF">CHILSU_LOCUS172</name>
</gene>
<evidence type="ECO:0000313" key="2">
    <source>
        <dbReference type="EMBL" id="CAH0397110.1"/>
    </source>
</evidence>
<reference evidence="2" key="1">
    <citation type="submission" date="2021-12" db="EMBL/GenBank/DDBJ databases">
        <authorList>
            <person name="King R."/>
        </authorList>
    </citation>
    <scope>NUCLEOTIDE SEQUENCE</scope>
</reference>
<dbReference type="Proteomes" id="UP001153292">
    <property type="component" value="Chromosome 1"/>
</dbReference>
<sequence>MYTRSAKQSKAATIASFKISHILAKHKKAFEDGSVLMEAGETLFGDFKNKTLFMSAIRKLQLSRLTVTRRIEVISQDMADKLKHDIMECTYFSLQFDESTDMTDTVQLCIFIRMVFNYMLAKEEFLTFFSLKGKTPCNGGSLSCSWKIAEHTDLVLHTDVRWLSRGKFLERFQELLPEITAFLDERGDDTQMLKNEKWLTDLTFLTDITMHLNTINLELQGKGKTIIEMISAVNAFKSKLQLMIDQLRRKDLKHFPSLKARIPQLNYDTYEAELSNILGQFEMRFYVCSKLANIASFMTYPFSCKNIEELATEIATQFNMNSCSDENELVQIISDIHLKATASDTNFWCFISEDKYPNLRKIALQLTAMFGSTYLCESAFCEMKIIKSKYRNRLTDNRMSSCLRLALSGYVPSYENLNGVNYNHNKVHTFAPHAFGGPRSLEFVSGDRSIV</sequence>
<dbReference type="InterPro" id="IPR008906">
    <property type="entry name" value="HATC_C_dom"/>
</dbReference>
<dbReference type="EMBL" id="OU963894">
    <property type="protein sequence ID" value="CAH0397110.1"/>
    <property type="molecule type" value="Genomic_DNA"/>
</dbReference>
<dbReference type="Pfam" id="PF05699">
    <property type="entry name" value="Dimer_Tnp_hAT"/>
    <property type="match status" value="1"/>
</dbReference>
<dbReference type="InterPro" id="IPR012337">
    <property type="entry name" value="RNaseH-like_sf"/>
</dbReference>